<dbReference type="Proteomes" id="UP001159363">
    <property type="component" value="Chromosome X"/>
</dbReference>
<accession>A0ABQ9HKC9</accession>
<keyword evidence="2" id="KW-1185">Reference proteome</keyword>
<evidence type="ECO:0000313" key="1">
    <source>
        <dbReference type="EMBL" id="KAJ8884793.1"/>
    </source>
</evidence>
<reference evidence="1 2" key="1">
    <citation type="submission" date="2023-02" db="EMBL/GenBank/DDBJ databases">
        <title>LHISI_Scaffold_Assembly.</title>
        <authorList>
            <person name="Stuart O.P."/>
            <person name="Cleave R."/>
            <person name="Magrath M.J.L."/>
            <person name="Mikheyev A.S."/>
        </authorList>
    </citation>
    <scope>NUCLEOTIDE SEQUENCE [LARGE SCALE GENOMIC DNA]</scope>
    <source>
        <strain evidence="1">Daus_M_001</strain>
        <tissue evidence="1">Leg muscle</tissue>
    </source>
</reference>
<name>A0ABQ9HKC9_9NEOP</name>
<gene>
    <name evidence="1" type="ORF">PR048_010989</name>
</gene>
<comment type="caution">
    <text evidence="1">The sequence shown here is derived from an EMBL/GenBank/DDBJ whole genome shotgun (WGS) entry which is preliminary data.</text>
</comment>
<proteinExistence type="predicted"/>
<sequence>MEGELASWKININFSESINYICKMAQSFCKIHITITSASDILWSIFPSEYKYLMLFGTRNFSIKEAMSINTNFGDILTPAWNRAGTPMDVSTLLGATSIYPFNTN</sequence>
<protein>
    <submittedName>
        <fullName evidence="1">Uncharacterized protein</fullName>
    </submittedName>
</protein>
<dbReference type="EMBL" id="JARBHB010000004">
    <property type="protein sequence ID" value="KAJ8884793.1"/>
    <property type="molecule type" value="Genomic_DNA"/>
</dbReference>
<organism evidence="1 2">
    <name type="scientific">Dryococelus australis</name>
    <dbReference type="NCBI Taxonomy" id="614101"/>
    <lineage>
        <taxon>Eukaryota</taxon>
        <taxon>Metazoa</taxon>
        <taxon>Ecdysozoa</taxon>
        <taxon>Arthropoda</taxon>
        <taxon>Hexapoda</taxon>
        <taxon>Insecta</taxon>
        <taxon>Pterygota</taxon>
        <taxon>Neoptera</taxon>
        <taxon>Polyneoptera</taxon>
        <taxon>Phasmatodea</taxon>
        <taxon>Verophasmatodea</taxon>
        <taxon>Anareolatae</taxon>
        <taxon>Phasmatidae</taxon>
        <taxon>Eurycanthinae</taxon>
        <taxon>Dryococelus</taxon>
    </lineage>
</organism>
<evidence type="ECO:0000313" key="2">
    <source>
        <dbReference type="Proteomes" id="UP001159363"/>
    </source>
</evidence>